<dbReference type="Gene3D" id="3.30.420.40">
    <property type="match status" value="2"/>
</dbReference>
<dbReference type="CDD" id="cd24079">
    <property type="entry name" value="ASKHA_NBD_PG1100-like"/>
    <property type="match status" value="1"/>
</dbReference>
<name>A0ABY3MBX2_9FLAO</name>
<gene>
    <name evidence="1" type="ORF">ES677_06565</name>
</gene>
<keyword evidence="1" id="KW-0808">Transferase</keyword>
<comment type="caution">
    <text evidence="1">The sequence shown here is derived from an EMBL/GenBank/DDBJ whole genome shotgun (WGS) entry which is preliminary data.</text>
</comment>
<dbReference type="Proteomes" id="UP000323621">
    <property type="component" value="Unassembled WGS sequence"/>
</dbReference>
<evidence type="ECO:0000313" key="2">
    <source>
        <dbReference type="Proteomes" id="UP000323621"/>
    </source>
</evidence>
<keyword evidence="1" id="KW-0418">Kinase</keyword>
<sequence length="285" mass="31777">MILIADSGSTKCDWIAVDKTGVLPVQKIRTKGLNPAILNAENLQGILNNSEALKALQRTVTEIYFYGAGCGTAIPKALLKAVLEAVYIKATVSVNEDTMAAVYATITTKNEAGIVCILGTGSNCSFFDGNSVHQKIASLGYTLMDDASGNYYGKQLLRDYYFNSMPEELKEVFKNTYDITPDTIKFNLYKQPNPNAYLADFAEFMVNNKSTDYCNNLIIKGMRLFAETMILQYKEELKIYPVHFAGSLAYYCQDEIQIVAKEFGFKTGRFVKRPIEGLVAYHTKK</sequence>
<dbReference type="EMBL" id="VSKN01000006">
    <property type="protein sequence ID" value="TYC14199.1"/>
    <property type="molecule type" value="Genomic_DNA"/>
</dbReference>
<organism evidence="1 2">
    <name type="scientific">Bizionia gelidisalsuginis</name>
    <dbReference type="NCBI Taxonomy" id="291188"/>
    <lineage>
        <taxon>Bacteria</taxon>
        <taxon>Pseudomonadati</taxon>
        <taxon>Bacteroidota</taxon>
        <taxon>Flavobacteriia</taxon>
        <taxon>Flavobacteriales</taxon>
        <taxon>Flavobacteriaceae</taxon>
        <taxon>Bizionia</taxon>
    </lineage>
</organism>
<keyword evidence="2" id="KW-1185">Reference proteome</keyword>
<evidence type="ECO:0000313" key="1">
    <source>
        <dbReference type="EMBL" id="TYC14199.1"/>
    </source>
</evidence>
<proteinExistence type="predicted"/>
<dbReference type="RefSeq" id="WP_148380800.1">
    <property type="nucleotide sequence ID" value="NZ_VSKN01000006.1"/>
</dbReference>
<accession>A0ABY3MBX2</accession>
<dbReference type="InterPro" id="IPR043129">
    <property type="entry name" value="ATPase_NBD"/>
</dbReference>
<dbReference type="GO" id="GO:0016301">
    <property type="term" value="F:kinase activity"/>
    <property type="evidence" value="ECO:0007669"/>
    <property type="project" value="UniProtKB-KW"/>
</dbReference>
<dbReference type="SUPFAM" id="SSF53067">
    <property type="entry name" value="Actin-like ATPase domain"/>
    <property type="match status" value="2"/>
</dbReference>
<reference evidence="1 2" key="1">
    <citation type="submission" date="2019-08" db="EMBL/GenBank/DDBJ databases">
        <title>Genomes of Antarctic Bizionia species.</title>
        <authorList>
            <person name="Bowman J.P."/>
        </authorList>
    </citation>
    <scope>NUCLEOTIDE SEQUENCE [LARGE SCALE GENOMIC DNA]</scope>
    <source>
        <strain evidence="1 2">IC164</strain>
    </source>
</reference>
<protein>
    <submittedName>
        <fullName evidence="1">N-acetylglucosamine kinase</fullName>
    </submittedName>
</protein>
<dbReference type="Gene3D" id="1.10.720.160">
    <property type="match status" value="1"/>
</dbReference>